<name>A0AAD8F6I2_BIOPF</name>
<gene>
    <name evidence="1" type="ORF">Bpfe_018644</name>
</gene>
<dbReference type="Proteomes" id="UP001233172">
    <property type="component" value="Unassembled WGS sequence"/>
</dbReference>
<feature type="non-terminal residue" evidence="1">
    <location>
        <position position="78"/>
    </location>
</feature>
<dbReference type="EMBL" id="JASAOG010000099">
    <property type="protein sequence ID" value="KAK0051874.1"/>
    <property type="molecule type" value="Genomic_DNA"/>
</dbReference>
<comment type="caution">
    <text evidence="1">The sequence shown here is derived from an EMBL/GenBank/DDBJ whole genome shotgun (WGS) entry which is preliminary data.</text>
</comment>
<organism evidence="1 2">
    <name type="scientific">Biomphalaria pfeifferi</name>
    <name type="common">Bloodfluke planorb</name>
    <name type="synonym">Freshwater snail</name>
    <dbReference type="NCBI Taxonomy" id="112525"/>
    <lineage>
        <taxon>Eukaryota</taxon>
        <taxon>Metazoa</taxon>
        <taxon>Spiralia</taxon>
        <taxon>Lophotrochozoa</taxon>
        <taxon>Mollusca</taxon>
        <taxon>Gastropoda</taxon>
        <taxon>Heterobranchia</taxon>
        <taxon>Euthyneura</taxon>
        <taxon>Panpulmonata</taxon>
        <taxon>Hygrophila</taxon>
        <taxon>Lymnaeoidea</taxon>
        <taxon>Planorbidae</taxon>
        <taxon>Biomphalaria</taxon>
    </lineage>
</organism>
<accession>A0AAD8F6I2</accession>
<reference evidence="1" key="2">
    <citation type="submission" date="2023-04" db="EMBL/GenBank/DDBJ databases">
        <authorList>
            <person name="Bu L."/>
            <person name="Lu L."/>
            <person name="Laidemitt M.R."/>
            <person name="Zhang S.M."/>
            <person name="Mutuku M."/>
            <person name="Mkoji G."/>
            <person name="Steinauer M."/>
            <person name="Loker E.S."/>
        </authorList>
    </citation>
    <scope>NUCLEOTIDE SEQUENCE</scope>
    <source>
        <strain evidence="1">KasaAsao</strain>
        <tissue evidence="1">Whole Snail</tissue>
    </source>
</reference>
<sequence>MTCDNFFMYWPRAQRMSQQWHLTYLVDIIHDDHIVHSEKFLFFKGLHIWISGPEVLTPQWNITETCHFDIIKQIPLLK</sequence>
<keyword evidence="2" id="KW-1185">Reference proteome</keyword>
<reference evidence="1" key="1">
    <citation type="journal article" date="2023" name="PLoS Negl. Trop. Dis.">
        <title>A genome sequence for Biomphalaria pfeifferi, the major vector snail for the human-infecting parasite Schistosoma mansoni.</title>
        <authorList>
            <person name="Bu L."/>
            <person name="Lu L."/>
            <person name="Laidemitt M.R."/>
            <person name="Zhang S.M."/>
            <person name="Mutuku M."/>
            <person name="Mkoji G."/>
            <person name="Steinauer M."/>
            <person name="Loker E.S."/>
        </authorList>
    </citation>
    <scope>NUCLEOTIDE SEQUENCE</scope>
    <source>
        <strain evidence="1">KasaAsao</strain>
    </source>
</reference>
<proteinExistence type="predicted"/>
<dbReference type="AlphaFoldDB" id="A0AAD8F6I2"/>
<protein>
    <submittedName>
        <fullName evidence="1">Uncharacterized protein</fullName>
    </submittedName>
</protein>
<evidence type="ECO:0000313" key="1">
    <source>
        <dbReference type="EMBL" id="KAK0051874.1"/>
    </source>
</evidence>
<evidence type="ECO:0000313" key="2">
    <source>
        <dbReference type="Proteomes" id="UP001233172"/>
    </source>
</evidence>